<proteinExistence type="predicted"/>
<dbReference type="PROSITE" id="PS51257">
    <property type="entry name" value="PROKAR_LIPOPROTEIN"/>
    <property type="match status" value="1"/>
</dbReference>
<feature type="domain" description="Abnormal cell migration protein 18-like fibronectin type I" evidence="2">
    <location>
        <begin position="20"/>
        <end position="90"/>
    </location>
</feature>
<dbReference type="WBParaSite" id="jg22811">
    <property type="protein sequence ID" value="jg22811"/>
    <property type="gene ID" value="jg22811"/>
</dbReference>
<evidence type="ECO:0000259" key="2">
    <source>
        <dbReference type="Pfam" id="PF23003"/>
    </source>
</evidence>
<accession>A0A915DSX1</accession>
<feature type="chain" id="PRO_5037825243" description="Abnormal cell migration protein 18-like fibronectin type I domain-containing protein" evidence="1">
    <location>
        <begin position="22"/>
        <end position="123"/>
    </location>
</feature>
<dbReference type="InterPro" id="IPR055119">
    <property type="entry name" value="Mig18_Fn1"/>
</dbReference>
<dbReference type="PANTHER" id="PTHR35572">
    <property type="entry name" value="PROTEIN CBG04538-RELATED"/>
    <property type="match status" value="1"/>
</dbReference>
<dbReference type="AlphaFoldDB" id="A0A915DSX1"/>
<evidence type="ECO:0000313" key="3">
    <source>
        <dbReference type="Proteomes" id="UP000887574"/>
    </source>
</evidence>
<name>A0A915DSX1_9BILA</name>
<reference evidence="4" key="1">
    <citation type="submission" date="2022-11" db="UniProtKB">
        <authorList>
            <consortium name="WormBaseParasite"/>
        </authorList>
    </citation>
    <scope>IDENTIFICATION</scope>
</reference>
<keyword evidence="3" id="KW-1185">Reference proteome</keyword>
<dbReference type="Pfam" id="PF23003">
    <property type="entry name" value="Fn1_2"/>
    <property type="match status" value="1"/>
</dbReference>
<sequence length="123" mass="13638">MMIKFLGSLLAIAACVEIATGCTHNGVTYQNGDEWKANENFIMRCITHENGWKTEVAACIVPNKGYKIPINGKLVQDGMKYTCEMTSEGSTRFNATPADFNFEKKTILSDLLFSSFISIISIK</sequence>
<dbReference type="SUPFAM" id="SSF57603">
    <property type="entry name" value="FnI-like domain"/>
    <property type="match status" value="1"/>
</dbReference>
<evidence type="ECO:0000256" key="1">
    <source>
        <dbReference type="SAM" id="SignalP"/>
    </source>
</evidence>
<protein>
    <recommendedName>
        <fullName evidence="2">Abnormal cell migration protein 18-like fibronectin type I domain-containing protein</fullName>
    </recommendedName>
</protein>
<organism evidence="3 4">
    <name type="scientific">Ditylenchus dipsaci</name>
    <dbReference type="NCBI Taxonomy" id="166011"/>
    <lineage>
        <taxon>Eukaryota</taxon>
        <taxon>Metazoa</taxon>
        <taxon>Ecdysozoa</taxon>
        <taxon>Nematoda</taxon>
        <taxon>Chromadorea</taxon>
        <taxon>Rhabditida</taxon>
        <taxon>Tylenchina</taxon>
        <taxon>Tylenchomorpha</taxon>
        <taxon>Sphaerularioidea</taxon>
        <taxon>Anguinidae</taxon>
        <taxon>Anguininae</taxon>
        <taxon>Ditylenchus</taxon>
    </lineage>
</organism>
<dbReference type="InterPro" id="IPR040282">
    <property type="entry name" value="Mig-18-like"/>
</dbReference>
<feature type="signal peptide" evidence="1">
    <location>
        <begin position="1"/>
        <end position="21"/>
    </location>
</feature>
<evidence type="ECO:0000313" key="4">
    <source>
        <dbReference type="WBParaSite" id="jg22811"/>
    </source>
</evidence>
<dbReference type="Proteomes" id="UP000887574">
    <property type="component" value="Unplaced"/>
</dbReference>
<keyword evidence="1" id="KW-0732">Signal</keyword>